<sequence length="124" mass="14294">MGFYTTEHDTPTKYAKAYAKAYASNLRFNFRNIGESAPVIKKMLSQRDTTCLKNVIREKKIISICRFIQGLDLHAKIRFTERVSVVGPRINRLFHHMGRCTERAYGRINPYMSSSGFTDVVLVE</sequence>
<name>A0A7R8CJB6_LEPSM</name>
<dbReference type="GO" id="GO:0003735">
    <property type="term" value="F:structural constituent of ribosome"/>
    <property type="evidence" value="ECO:0007669"/>
    <property type="project" value="InterPro"/>
</dbReference>
<evidence type="ECO:0000313" key="2">
    <source>
        <dbReference type="Proteomes" id="UP000675881"/>
    </source>
</evidence>
<dbReference type="InterPro" id="IPR036394">
    <property type="entry name" value="Ribosomal_uL22_sf"/>
</dbReference>
<evidence type="ECO:0000313" key="1">
    <source>
        <dbReference type="EMBL" id="CAF2838926.1"/>
    </source>
</evidence>
<dbReference type="InterPro" id="IPR005721">
    <property type="entry name" value="Ribosomal_uL22_euk/arc"/>
</dbReference>
<reference evidence="1" key="1">
    <citation type="submission" date="2021-02" db="EMBL/GenBank/DDBJ databases">
        <authorList>
            <person name="Bekaert M."/>
        </authorList>
    </citation>
    <scope>NUCLEOTIDE SEQUENCE</scope>
    <source>
        <strain evidence="1">IoA-00</strain>
    </source>
</reference>
<dbReference type="EMBL" id="HG994593">
    <property type="protein sequence ID" value="CAF2838926.1"/>
    <property type="molecule type" value="Genomic_DNA"/>
</dbReference>
<dbReference type="Proteomes" id="UP000675881">
    <property type="component" value="Chromosome 14"/>
</dbReference>
<dbReference type="OrthoDB" id="10254664at2759"/>
<protein>
    <submittedName>
        <fullName evidence="1">RP-L17e</fullName>
    </submittedName>
</protein>
<dbReference type="GO" id="GO:0022625">
    <property type="term" value="C:cytosolic large ribosomal subunit"/>
    <property type="evidence" value="ECO:0007669"/>
    <property type="project" value="TreeGrafter"/>
</dbReference>
<dbReference type="AlphaFoldDB" id="A0A7R8CJB6"/>
<keyword evidence="2" id="KW-1185">Reference proteome</keyword>
<accession>A0A7R8CJB6</accession>
<dbReference type="Gene3D" id="3.90.470.10">
    <property type="entry name" value="Ribosomal protein L22/L17"/>
    <property type="match status" value="1"/>
</dbReference>
<dbReference type="GO" id="GO:0002181">
    <property type="term" value="P:cytoplasmic translation"/>
    <property type="evidence" value="ECO:0007669"/>
    <property type="project" value="TreeGrafter"/>
</dbReference>
<dbReference type="SUPFAM" id="SSF54843">
    <property type="entry name" value="Ribosomal protein L22"/>
    <property type="match status" value="1"/>
</dbReference>
<gene>
    <name evidence="1" type="ORF">LSAA_4845</name>
</gene>
<proteinExistence type="predicted"/>
<organism evidence="1 2">
    <name type="scientific">Lepeophtheirus salmonis</name>
    <name type="common">Salmon louse</name>
    <name type="synonym">Caligus salmonis</name>
    <dbReference type="NCBI Taxonomy" id="72036"/>
    <lineage>
        <taxon>Eukaryota</taxon>
        <taxon>Metazoa</taxon>
        <taxon>Ecdysozoa</taxon>
        <taxon>Arthropoda</taxon>
        <taxon>Crustacea</taxon>
        <taxon>Multicrustacea</taxon>
        <taxon>Hexanauplia</taxon>
        <taxon>Copepoda</taxon>
        <taxon>Siphonostomatoida</taxon>
        <taxon>Caligidae</taxon>
        <taxon>Lepeophtheirus</taxon>
    </lineage>
</organism>
<dbReference type="PANTHER" id="PTHR11593:SF10">
    <property type="entry name" value="60S RIBOSOMAL PROTEIN L17"/>
    <property type="match status" value="1"/>
</dbReference>
<dbReference type="PANTHER" id="PTHR11593">
    <property type="entry name" value="60S RIBOSOMAL PROTEIN L17"/>
    <property type="match status" value="1"/>
</dbReference>